<comment type="caution">
    <text evidence="2">The sequence shown here is derived from an EMBL/GenBank/DDBJ whole genome shotgun (WGS) entry which is preliminary data.</text>
</comment>
<gene>
    <name evidence="2" type="ORF">ACELLULO517_15505</name>
</gene>
<name>A0A964E4G0_9PROT</name>
<feature type="transmembrane region" description="Helical" evidence="1">
    <location>
        <begin position="47"/>
        <end position="66"/>
    </location>
</feature>
<organism evidence="2 3">
    <name type="scientific">Acidisoma cellulosilyticum</name>
    <dbReference type="NCBI Taxonomy" id="2802395"/>
    <lineage>
        <taxon>Bacteria</taxon>
        <taxon>Pseudomonadati</taxon>
        <taxon>Pseudomonadota</taxon>
        <taxon>Alphaproteobacteria</taxon>
        <taxon>Acetobacterales</taxon>
        <taxon>Acidocellaceae</taxon>
        <taxon>Acidisoma</taxon>
    </lineage>
</organism>
<proteinExistence type="predicted"/>
<feature type="transmembrane region" description="Helical" evidence="1">
    <location>
        <begin position="72"/>
        <end position="88"/>
    </location>
</feature>
<feature type="transmembrane region" description="Helical" evidence="1">
    <location>
        <begin position="163"/>
        <end position="186"/>
    </location>
</feature>
<keyword evidence="3" id="KW-1185">Reference proteome</keyword>
<protein>
    <submittedName>
        <fullName evidence="2">Uncharacterized protein</fullName>
    </submittedName>
</protein>
<keyword evidence="1" id="KW-0472">Membrane</keyword>
<evidence type="ECO:0000256" key="1">
    <source>
        <dbReference type="SAM" id="Phobius"/>
    </source>
</evidence>
<reference evidence="2 3" key="1">
    <citation type="journal article" date="2021" name="Microorganisms">
        <title>Acidisoma silvae sp. nov. and Acidisomacellulosilytica sp. nov., Two Acidophilic Bacteria Isolated from Decaying Wood, Hydrolyzing Cellulose and Producing Poly-3-hydroxybutyrate.</title>
        <authorList>
            <person name="Mieszkin S."/>
            <person name="Pouder E."/>
            <person name="Uroz S."/>
            <person name="Simon-Colin C."/>
            <person name="Alain K."/>
        </authorList>
    </citation>
    <scope>NUCLEOTIDE SEQUENCE [LARGE SCALE GENOMIC DNA]</scope>
    <source>
        <strain evidence="2 3">HW T5.17</strain>
    </source>
</reference>
<keyword evidence="1" id="KW-0812">Transmembrane</keyword>
<evidence type="ECO:0000313" key="2">
    <source>
        <dbReference type="EMBL" id="MCB8881655.1"/>
    </source>
</evidence>
<dbReference type="RefSeq" id="WP_227308321.1">
    <property type="nucleotide sequence ID" value="NZ_JAESVA010000005.1"/>
</dbReference>
<feature type="transmembrane region" description="Helical" evidence="1">
    <location>
        <begin position="131"/>
        <end position="151"/>
    </location>
</feature>
<dbReference type="Proteomes" id="UP000721844">
    <property type="component" value="Unassembled WGS sequence"/>
</dbReference>
<sequence length="360" mass="38796">MLTAWISQAVSLINAPIVFAWVALVIQAAPAAFLLSRRMAEAIPSQGKRLFLAALLIAVPGMHEVYVNTTDSQWHLSLLAFLVLTAATPRNSVEKLFDTLVLLIAGLSGPFSAFLAPPALIWWFWRRSRWNFWRACLVIATALVQLSLIVLHHASRGGAGAGLGASIPAFANILLINVVGVATFGAQRIVSNGWGYGFGWISNGDPVSVALSLCLTLAALGTVLTAFLRGPLILRLFLIFVSCEFAAGLIDSLRLANIPAWQSFEANIAYRYAFHPICAWLVVLVACACSRIGSARWLGSALLACTVLLAVPSDWGLPPLPQATYRAFHHDAKVFARLPAGTAMSFPERPGDSTMNLVKH</sequence>
<feature type="transmembrane region" description="Helical" evidence="1">
    <location>
        <begin position="12"/>
        <end position="35"/>
    </location>
</feature>
<dbReference type="EMBL" id="JAESVA010000005">
    <property type="protein sequence ID" value="MCB8881655.1"/>
    <property type="molecule type" value="Genomic_DNA"/>
</dbReference>
<dbReference type="AlphaFoldDB" id="A0A964E4G0"/>
<keyword evidence="1" id="KW-1133">Transmembrane helix</keyword>
<evidence type="ECO:0000313" key="3">
    <source>
        <dbReference type="Proteomes" id="UP000721844"/>
    </source>
</evidence>
<feature type="transmembrane region" description="Helical" evidence="1">
    <location>
        <begin position="206"/>
        <end position="227"/>
    </location>
</feature>
<feature type="transmembrane region" description="Helical" evidence="1">
    <location>
        <begin position="100"/>
        <end position="125"/>
    </location>
</feature>
<accession>A0A964E4G0</accession>